<dbReference type="Proteomes" id="UP000078492">
    <property type="component" value="Unassembled WGS sequence"/>
</dbReference>
<gene>
    <name evidence="1" type="ORF">ALC57_00057</name>
</gene>
<evidence type="ECO:0000313" key="1">
    <source>
        <dbReference type="EMBL" id="KYN50420.1"/>
    </source>
</evidence>
<sequence length="68" mass="7741">MRNFEVDVTVSRVPDCFSESFPCDATLTFDSSLFSGMHQCVQSYFIKRNSSETEERTNFSVSRGSRSV</sequence>
<accession>A0A151K2R5</accession>
<dbReference type="AlphaFoldDB" id="A0A151K2R5"/>
<reference evidence="1 2" key="1">
    <citation type="submission" date="2015-09" db="EMBL/GenBank/DDBJ databases">
        <title>Trachymyrmex cornetzi WGS genome.</title>
        <authorList>
            <person name="Nygaard S."/>
            <person name="Hu H."/>
            <person name="Boomsma J."/>
            <person name="Zhang G."/>
        </authorList>
    </citation>
    <scope>NUCLEOTIDE SEQUENCE [LARGE SCALE GENOMIC DNA]</scope>
    <source>
        <strain evidence="1">Tcor2-1</strain>
        <tissue evidence="1">Whole body</tissue>
    </source>
</reference>
<comment type="caution">
    <text evidence="1">The sequence shown here is derived from an EMBL/GenBank/DDBJ whole genome shotgun (WGS) entry which is preliminary data.</text>
</comment>
<protein>
    <submittedName>
        <fullName evidence="1">Uncharacterized protein</fullName>
    </submittedName>
</protein>
<proteinExistence type="predicted"/>
<dbReference type="EMBL" id="LKEY01014028">
    <property type="protein sequence ID" value="KYN50420.1"/>
    <property type="molecule type" value="Genomic_DNA"/>
</dbReference>
<evidence type="ECO:0000313" key="2">
    <source>
        <dbReference type="Proteomes" id="UP000078492"/>
    </source>
</evidence>
<keyword evidence="2" id="KW-1185">Reference proteome</keyword>
<organism evidence="1 2">
    <name type="scientific">Trachymyrmex cornetzi</name>
    <dbReference type="NCBI Taxonomy" id="471704"/>
    <lineage>
        <taxon>Eukaryota</taxon>
        <taxon>Metazoa</taxon>
        <taxon>Ecdysozoa</taxon>
        <taxon>Arthropoda</taxon>
        <taxon>Hexapoda</taxon>
        <taxon>Insecta</taxon>
        <taxon>Pterygota</taxon>
        <taxon>Neoptera</taxon>
        <taxon>Endopterygota</taxon>
        <taxon>Hymenoptera</taxon>
        <taxon>Apocrita</taxon>
        <taxon>Aculeata</taxon>
        <taxon>Formicoidea</taxon>
        <taxon>Formicidae</taxon>
        <taxon>Myrmicinae</taxon>
        <taxon>Trachymyrmex</taxon>
    </lineage>
</organism>
<name>A0A151K2R5_9HYME</name>